<gene>
    <name evidence="1" type="ORF">S03H2_25717</name>
</gene>
<protein>
    <submittedName>
        <fullName evidence="1">Uncharacterized protein</fullName>
    </submittedName>
</protein>
<dbReference type="EMBL" id="BARU01014641">
    <property type="protein sequence ID" value="GAH35131.1"/>
    <property type="molecule type" value="Genomic_DNA"/>
</dbReference>
<accession>X1EP24</accession>
<organism evidence="1">
    <name type="scientific">marine sediment metagenome</name>
    <dbReference type="NCBI Taxonomy" id="412755"/>
    <lineage>
        <taxon>unclassified sequences</taxon>
        <taxon>metagenomes</taxon>
        <taxon>ecological metagenomes</taxon>
    </lineage>
</organism>
<name>X1EP24_9ZZZZ</name>
<reference evidence="1" key="1">
    <citation type="journal article" date="2014" name="Front. Microbiol.">
        <title>High frequency of phylogenetically diverse reductive dehalogenase-homologous genes in deep subseafloor sedimentary metagenomes.</title>
        <authorList>
            <person name="Kawai M."/>
            <person name="Futagami T."/>
            <person name="Toyoda A."/>
            <person name="Takaki Y."/>
            <person name="Nishi S."/>
            <person name="Hori S."/>
            <person name="Arai W."/>
            <person name="Tsubouchi T."/>
            <person name="Morono Y."/>
            <person name="Uchiyama I."/>
            <person name="Ito T."/>
            <person name="Fujiyama A."/>
            <person name="Inagaki F."/>
            <person name="Takami H."/>
        </authorList>
    </citation>
    <scope>NUCLEOTIDE SEQUENCE</scope>
    <source>
        <strain evidence="1">Expedition CK06-06</strain>
    </source>
</reference>
<comment type="caution">
    <text evidence="1">The sequence shown here is derived from an EMBL/GenBank/DDBJ whole genome shotgun (WGS) entry which is preliminary data.</text>
</comment>
<evidence type="ECO:0000313" key="1">
    <source>
        <dbReference type="EMBL" id="GAH35131.1"/>
    </source>
</evidence>
<feature type="non-terminal residue" evidence="1">
    <location>
        <position position="1"/>
    </location>
</feature>
<sequence>NEIQDRKILSNWKESTNYQEGSYSTRGEQAL</sequence>
<proteinExistence type="predicted"/>
<dbReference type="AlphaFoldDB" id="X1EP24"/>